<feature type="compositionally biased region" description="Low complexity" evidence="1">
    <location>
        <begin position="394"/>
        <end position="407"/>
    </location>
</feature>
<feature type="compositionally biased region" description="Low complexity" evidence="1">
    <location>
        <begin position="494"/>
        <end position="511"/>
    </location>
</feature>
<evidence type="ECO:0000313" key="4">
    <source>
        <dbReference type="Proteomes" id="UP000053890"/>
    </source>
</evidence>
<feature type="compositionally biased region" description="Basic and acidic residues" evidence="1">
    <location>
        <begin position="133"/>
        <end position="191"/>
    </location>
</feature>
<dbReference type="SUPFAM" id="SSF54160">
    <property type="entry name" value="Chromo domain-like"/>
    <property type="match status" value="1"/>
</dbReference>
<dbReference type="AlphaFoldDB" id="A0A194S387"/>
<gene>
    <name evidence="3" type="ORF">RHOBADRAFT_53882</name>
</gene>
<feature type="compositionally biased region" description="Low complexity" evidence="1">
    <location>
        <begin position="199"/>
        <end position="217"/>
    </location>
</feature>
<feature type="region of interest" description="Disordered" evidence="1">
    <location>
        <begin position="133"/>
        <end position="742"/>
    </location>
</feature>
<dbReference type="Gene3D" id="2.40.50.40">
    <property type="match status" value="1"/>
</dbReference>
<evidence type="ECO:0000256" key="1">
    <source>
        <dbReference type="SAM" id="MobiDB-lite"/>
    </source>
</evidence>
<dbReference type="GO" id="GO:0006338">
    <property type="term" value="P:chromatin remodeling"/>
    <property type="evidence" value="ECO:0007669"/>
    <property type="project" value="UniProtKB-ARBA"/>
</dbReference>
<feature type="compositionally biased region" description="Low complexity" evidence="1">
    <location>
        <begin position="761"/>
        <end position="770"/>
    </location>
</feature>
<dbReference type="EMBL" id="KQ474079">
    <property type="protein sequence ID" value="KPV74965.1"/>
    <property type="molecule type" value="Genomic_DNA"/>
</dbReference>
<protein>
    <recommendedName>
        <fullName evidence="2">Chromo domain-containing protein</fullName>
    </recommendedName>
</protein>
<feature type="compositionally biased region" description="Basic and acidic residues" evidence="1">
    <location>
        <begin position="277"/>
        <end position="288"/>
    </location>
</feature>
<dbReference type="GeneID" id="28977491"/>
<feature type="compositionally biased region" description="Pro residues" evidence="1">
    <location>
        <begin position="720"/>
        <end position="733"/>
    </location>
</feature>
<feature type="domain" description="Chromo" evidence="2">
    <location>
        <begin position="43"/>
        <end position="94"/>
    </location>
</feature>
<accession>A0A194S387</accession>
<evidence type="ECO:0000259" key="2">
    <source>
        <dbReference type="PROSITE" id="PS50013"/>
    </source>
</evidence>
<dbReference type="RefSeq" id="XP_018271014.1">
    <property type="nucleotide sequence ID" value="XM_018417043.1"/>
</dbReference>
<sequence>MAAEPSLGVNPSLLTLDPGPPVDELGAAPAALSREATPEEGVYIVDKIVDFCRHDNKDKVPQDQWIDPQRRWEIRYLVSWIDYGPEDNSWEPREMFESWVESYDQNIADIEAADPAHPKLAALEREVKRLNSRWRKQEKERKREERAGRKVKPAERKVKEEEKDKGEELEGQGEGKSRAQQDEGKADDRGGPKPKRTRSSTSRANSAASSSTLAGRPAGPPPTRTRRTRRSAVDGDIDPNAWHEYLETNAPPSLRKLRFTPPPERDANGRLVSPPSDSERGNIVDERVASSSVGLGIAGAGAEDTDMGEAASAPARATVGTASQLLAGRDAHEQRRSTMTAGGFAGSDDGEGSDDAVAARPTSSSVPTAGFGGFAHDDDDESDDAGAGPYFPHLVPLVPSPSQQPSLYVAQAQGVAGSASLSHDVKPDLVSPRLDADYPMEATTVGPAQEDGATWRDDERDGEHERAPAASASTALGQAGGFADSGSSDEEPLADVVAARAARRPLASALADAEDEDEKPHVSASRPVARRVWAGDSSDDDDDFVIVDAHAPPAALPPSSSSAPAARPAQPSGGFAQDSDDDDAAMSPPLQAPAVSPPPPQQQQQQQPVAAPSNIPLAQPAESTRSEGDGASTLTTNVPLLVNSTSSSRASASRRRSPSPEQPSRPSTGGPPSKRARTSKDVRSAGVDSSGDGSRDMSPPTNSRAQQLKRLKIPRIGQKPPAPPPPQPPPSSAPSPAADTNLLPAHSPIAMAAGDRGQPVSAISSETSSSDAHARKVLDPFNHGVKRAKSSGGYMIINADLLRDKKLSSSLAPGARYPPDVVTEVDKIRHLWGIRTPGVPVFGVYDFDGAMHLDGEPREVYITAPPDENVAGRDKSARAHLYDYEALQLVLSSIKGVKQADSARDSVTAVFVHASQLGKVGRFPDGLLALERFRMAENAVFFVYGAGEDRKRAMRPFWLPMTAFSFTSAAFYLNPARISALINEAPKMFSNLGHRTQFPWIPSQYFLRGGAFGPAADMDGREPRVPQQQKSARTVDLHSLAHEGKLAVAAVAPCSTRSRKSMGFPDLDDGPGYHDERWALLDKTYPPSQCFVDLNRLQQFVCAWRADYTQVRRWLVIATPEELATCSALDGIYLLSVEHAEDALGLA</sequence>
<dbReference type="Proteomes" id="UP000053890">
    <property type="component" value="Unassembled WGS sequence"/>
</dbReference>
<feature type="compositionally biased region" description="Basic and acidic residues" evidence="1">
    <location>
        <begin position="453"/>
        <end position="467"/>
    </location>
</feature>
<dbReference type="CDD" id="cd00024">
    <property type="entry name" value="CD_CSD"/>
    <property type="match status" value="1"/>
</dbReference>
<evidence type="ECO:0000313" key="3">
    <source>
        <dbReference type="EMBL" id="KPV74965.1"/>
    </source>
</evidence>
<feature type="compositionally biased region" description="Low complexity" evidence="1">
    <location>
        <begin position="551"/>
        <end position="572"/>
    </location>
</feature>
<feature type="region of interest" description="Disordered" evidence="1">
    <location>
        <begin position="755"/>
        <end position="774"/>
    </location>
</feature>
<keyword evidence="4" id="KW-1185">Reference proteome</keyword>
<feature type="compositionally biased region" description="Low complexity" evidence="1">
    <location>
        <begin position="585"/>
        <end position="594"/>
    </location>
</feature>
<feature type="compositionally biased region" description="Low complexity" evidence="1">
    <location>
        <begin position="602"/>
        <end position="613"/>
    </location>
</feature>
<name>A0A194S387_RHOGW</name>
<feature type="region of interest" description="Disordered" evidence="1">
    <location>
        <begin position="1"/>
        <end position="27"/>
    </location>
</feature>
<reference evidence="3 4" key="1">
    <citation type="journal article" date="2015" name="Front. Microbiol.">
        <title>Genome sequence of the plant growth promoting endophytic yeast Rhodotorula graminis WP1.</title>
        <authorList>
            <person name="Firrincieli A."/>
            <person name="Otillar R."/>
            <person name="Salamov A."/>
            <person name="Schmutz J."/>
            <person name="Khan Z."/>
            <person name="Redman R.S."/>
            <person name="Fleck N.D."/>
            <person name="Lindquist E."/>
            <person name="Grigoriev I.V."/>
            <person name="Doty S.L."/>
        </authorList>
    </citation>
    <scope>NUCLEOTIDE SEQUENCE [LARGE SCALE GENOMIC DNA]</scope>
    <source>
        <strain evidence="3 4">WP1</strain>
    </source>
</reference>
<organism evidence="3 4">
    <name type="scientific">Rhodotorula graminis (strain WP1)</name>
    <dbReference type="NCBI Taxonomy" id="578459"/>
    <lineage>
        <taxon>Eukaryota</taxon>
        <taxon>Fungi</taxon>
        <taxon>Dikarya</taxon>
        <taxon>Basidiomycota</taxon>
        <taxon>Pucciniomycotina</taxon>
        <taxon>Microbotryomycetes</taxon>
        <taxon>Sporidiobolales</taxon>
        <taxon>Sporidiobolaceae</taxon>
        <taxon>Rhodotorula</taxon>
    </lineage>
</organism>
<dbReference type="PROSITE" id="PS50013">
    <property type="entry name" value="CHROMO_2"/>
    <property type="match status" value="1"/>
</dbReference>
<dbReference type="InterPro" id="IPR000953">
    <property type="entry name" value="Chromo/chromo_shadow_dom"/>
</dbReference>
<dbReference type="InterPro" id="IPR016197">
    <property type="entry name" value="Chromo-like_dom_sf"/>
</dbReference>
<proteinExistence type="predicted"/>
<dbReference type="OrthoDB" id="433924at2759"/>